<reference evidence="2 3" key="1">
    <citation type="submission" date="2018-11" db="EMBL/GenBank/DDBJ databases">
        <title>Genome sequence and assembly of Colletotrichum spinosum.</title>
        <authorList>
            <person name="Gan P."/>
            <person name="Shirasu K."/>
        </authorList>
    </citation>
    <scope>NUCLEOTIDE SEQUENCE [LARGE SCALE GENOMIC DNA]</scope>
    <source>
        <strain evidence="2 3">CBS 515.97</strain>
    </source>
</reference>
<dbReference type="Gene3D" id="1.20.1280.50">
    <property type="match status" value="1"/>
</dbReference>
<keyword evidence="3" id="KW-1185">Reference proteome</keyword>
<gene>
    <name evidence="2" type="ORF">C8035_v003324</name>
</gene>
<dbReference type="AlphaFoldDB" id="A0A4R8QK90"/>
<evidence type="ECO:0000313" key="3">
    <source>
        <dbReference type="Proteomes" id="UP000295083"/>
    </source>
</evidence>
<dbReference type="InterPro" id="IPR001810">
    <property type="entry name" value="F-box_dom"/>
</dbReference>
<evidence type="ECO:0000313" key="2">
    <source>
        <dbReference type="EMBL" id="TDZ39382.1"/>
    </source>
</evidence>
<dbReference type="EMBL" id="QAPG01000010">
    <property type="protein sequence ID" value="TDZ39382.1"/>
    <property type="molecule type" value="Genomic_DNA"/>
</dbReference>
<name>A0A4R8QK90_9PEZI</name>
<dbReference type="SUPFAM" id="SSF81383">
    <property type="entry name" value="F-box domain"/>
    <property type="match status" value="1"/>
</dbReference>
<proteinExistence type="predicted"/>
<dbReference type="PROSITE" id="PS50181">
    <property type="entry name" value="FBOX"/>
    <property type="match status" value="1"/>
</dbReference>
<sequence>MSAVSSTRGFNAADDRPRSPGLRRKIRQVIENCLWLPMIPLRYCFSAPKAPGILGLPNEVLLEIMGYLELHDVYLLSKTCKRFQALGPRNWDLVLGQLNDIQHLHFVTGIVYVEKNGRVCSCRACQDFHKVNKCIMPFSKWYERH</sequence>
<evidence type="ECO:0000259" key="1">
    <source>
        <dbReference type="PROSITE" id="PS50181"/>
    </source>
</evidence>
<feature type="domain" description="F-box" evidence="1">
    <location>
        <begin position="50"/>
        <end position="98"/>
    </location>
</feature>
<protein>
    <recommendedName>
        <fullName evidence="1">F-box domain-containing protein</fullName>
    </recommendedName>
</protein>
<dbReference type="Proteomes" id="UP000295083">
    <property type="component" value="Unassembled WGS sequence"/>
</dbReference>
<comment type="caution">
    <text evidence="2">The sequence shown here is derived from an EMBL/GenBank/DDBJ whole genome shotgun (WGS) entry which is preliminary data.</text>
</comment>
<accession>A0A4R8QK90</accession>
<dbReference type="InterPro" id="IPR036047">
    <property type="entry name" value="F-box-like_dom_sf"/>
</dbReference>
<dbReference type="Pfam" id="PF12937">
    <property type="entry name" value="F-box-like"/>
    <property type="match status" value="1"/>
</dbReference>
<organism evidence="2 3">
    <name type="scientific">Colletotrichum spinosum</name>
    <dbReference type="NCBI Taxonomy" id="1347390"/>
    <lineage>
        <taxon>Eukaryota</taxon>
        <taxon>Fungi</taxon>
        <taxon>Dikarya</taxon>
        <taxon>Ascomycota</taxon>
        <taxon>Pezizomycotina</taxon>
        <taxon>Sordariomycetes</taxon>
        <taxon>Hypocreomycetidae</taxon>
        <taxon>Glomerellales</taxon>
        <taxon>Glomerellaceae</taxon>
        <taxon>Colletotrichum</taxon>
        <taxon>Colletotrichum orbiculare species complex</taxon>
    </lineage>
</organism>